<dbReference type="InterPro" id="IPR013783">
    <property type="entry name" value="Ig-like_fold"/>
</dbReference>
<gene>
    <name evidence="12" type="ORF">JD844_013913</name>
</gene>
<evidence type="ECO:0000256" key="2">
    <source>
        <dbReference type="ARBA" id="ARBA00022451"/>
    </source>
</evidence>
<dbReference type="PROSITE" id="PS00290">
    <property type="entry name" value="IG_MHC"/>
    <property type="match status" value="1"/>
</dbReference>
<evidence type="ECO:0000256" key="7">
    <source>
        <dbReference type="ARBA" id="ARBA00023136"/>
    </source>
</evidence>
<dbReference type="SUPFAM" id="SSF48726">
    <property type="entry name" value="Immunoglobulin"/>
    <property type="match status" value="1"/>
</dbReference>
<keyword evidence="3" id="KW-0812">Transmembrane</keyword>
<keyword evidence="13" id="KW-1185">Reference proteome</keyword>
<keyword evidence="7" id="KW-0472">Membrane</keyword>
<evidence type="ECO:0000256" key="5">
    <source>
        <dbReference type="ARBA" id="ARBA00022859"/>
    </source>
</evidence>
<evidence type="ECO:0000256" key="3">
    <source>
        <dbReference type="ARBA" id="ARBA00022692"/>
    </source>
</evidence>
<keyword evidence="6" id="KW-1133">Transmembrane helix</keyword>
<dbReference type="SMART" id="SM00407">
    <property type="entry name" value="IGc1"/>
    <property type="match status" value="1"/>
</dbReference>
<proteinExistence type="inferred from homology"/>
<protein>
    <recommendedName>
        <fullName evidence="11">Ig-like domain-containing protein</fullName>
    </recommendedName>
</protein>
<comment type="subcellular location">
    <subcellularLocation>
        <location evidence="1">Membrane</location>
        <topology evidence="1">Single-pass type I membrane protein</topology>
    </subcellularLocation>
</comment>
<evidence type="ECO:0000256" key="6">
    <source>
        <dbReference type="ARBA" id="ARBA00022989"/>
    </source>
</evidence>
<dbReference type="PROSITE" id="PS50835">
    <property type="entry name" value="IG_LIKE"/>
    <property type="match status" value="1"/>
</dbReference>
<sequence length="221" mass="25752">MPPFCNPLLSPLSPHLCGSFSGFHTWQNMFGCELRKDGSKGAFDQYAYDGKDYISFDKETLSWVASDLPALITKRKWDPDSAFKQRVKVYLEEICILWLQRYLVYGKETLLRTEPPEVKVIRKIDYDNMETLICRVSGFYPKDIDIAWTKDGEVWIQDTFRGLVSPNSDGTYYTWLSIKIDPKDREHYKCHVEHDGLPELVDLAWKEPEKYRDGYRAASGE</sequence>
<keyword evidence="4" id="KW-0732">Signal</keyword>
<dbReference type="InterPro" id="IPR036179">
    <property type="entry name" value="Ig-like_dom_sf"/>
</dbReference>
<dbReference type="InterPro" id="IPR037055">
    <property type="entry name" value="MHC_I-like_Ag-recog_sf"/>
</dbReference>
<comment type="similarity">
    <text evidence="10">Belongs to the MHC class I family.</text>
</comment>
<dbReference type="PANTHER" id="PTHR16675:SF242">
    <property type="entry name" value="MAJOR HISTOCOMPATIBILITY COMPLEX CLASS I-RELATED GENE PROTEIN"/>
    <property type="match status" value="1"/>
</dbReference>
<dbReference type="CDD" id="cd07698">
    <property type="entry name" value="IgC1_MHC_I_alpha3"/>
    <property type="match status" value="1"/>
</dbReference>
<evidence type="ECO:0000256" key="9">
    <source>
        <dbReference type="ARBA" id="ARBA00023180"/>
    </source>
</evidence>
<dbReference type="InterPro" id="IPR011162">
    <property type="entry name" value="MHC_I/II-like_Ag-recog"/>
</dbReference>
<dbReference type="Gene3D" id="3.30.500.10">
    <property type="entry name" value="MHC class I-like antigen recognition-like"/>
    <property type="match status" value="1"/>
</dbReference>
<dbReference type="InterPro" id="IPR003597">
    <property type="entry name" value="Ig_C1-set"/>
</dbReference>
<dbReference type="InterPro" id="IPR001039">
    <property type="entry name" value="MHC_I_a_a1/a2"/>
</dbReference>
<keyword evidence="5" id="KW-0391">Immunity</keyword>
<evidence type="ECO:0000313" key="12">
    <source>
        <dbReference type="EMBL" id="KAH0630655.1"/>
    </source>
</evidence>
<dbReference type="Pfam" id="PF07654">
    <property type="entry name" value="C1-set"/>
    <property type="match status" value="1"/>
</dbReference>
<dbReference type="EMBL" id="JAIPUX010000439">
    <property type="protein sequence ID" value="KAH0630655.1"/>
    <property type="molecule type" value="Genomic_DNA"/>
</dbReference>
<evidence type="ECO:0000256" key="4">
    <source>
        <dbReference type="ARBA" id="ARBA00022729"/>
    </source>
</evidence>
<dbReference type="Proteomes" id="UP000826234">
    <property type="component" value="Unassembled WGS sequence"/>
</dbReference>
<dbReference type="InterPro" id="IPR007110">
    <property type="entry name" value="Ig-like_dom"/>
</dbReference>
<evidence type="ECO:0000259" key="11">
    <source>
        <dbReference type="PROSITE" id="PS50835"/>
    </source>
</evidence>
<evidence type="ECO:0000256" key="10">
    <source>
        <dbReference type="RuleBase" id="RU004439"/>
    </source>
</evidence>
<name>A0ABQ7TLE7_PHRPL</name>
<dbReference type="Gene3D" id="2.60.40.10">
    <property type="entry name" value="Immunoglobulins"/>
    <property type="match status" value="1"/>
</dbReference>
<dbReference type="Pfam" id="PF00129">
    <property type="entry name" value="MHC_I"/>
    <property type="match status" value="1"/>
</dbReference>
<accession>A0ABQ7TLE7</accession>
<dbReference type="PRINTS" id="PR01638">
    <property type="entry name" value="MHCCLASSI"/>
</dbReference>
<dbReference type="InterPro" id="IPR011161">
    <property type="entry name" value="MHC_I-like_Ag-recog"/>
</dbReference>
<keyword evidence="2" id="KW-0490">MHC I</keyword>
<feature type="domain" description="Ig-like" evidence="11">
    <location>
        <begin position="116"/>
        <end position="204"/>
    </location>
</feature>
<keyword evidence="9" id="KW-0325">Glycoprotein</keyword>
<evidence type="ECO:0000313" key="13">
    <source>
        <dbReference type="Proteomes" id="UP000826234"/>
    </source>
</evidence>
<dbReference type="PANTHER" id="PTHR16675">
    <property type="entry name" value="MHC CLASS I-RELATED"/>
    <property type="match status" value="1"/>
</dbReference>
<dbReference type="InterPro" id="IPR050208">
    <property type="entry name" value="MHC_class-I_related"/>
</dbReference>
<comment type="caution">
    <text evidence="12">The sequence shown here is derived from an EMBL/GenBank/DDBJ whole genome shotgun (WGS) entry which is preliminary data.</text>
</comment>
<dbReference type="SUPFAM" id="SSF54452">
    <property type="entry name" value="MHC antigen-recognition domain"/>
    <property type="match status" value="1"/>
</dbReference>
<evidence type="ECO:0000256" key="8">
    <source>
        <dbReference type="ARBA" id="ARBA00023157"/>
    </source>
</evidence>
<organism evidence="12 13">
    <name type="scientific">Phrynosoma platyrhinos</name>
    <name type="common">Desert horned lizard</name>
    <dbReference type="NCBI Taxonomy" id="52577"/>
    <lineage>
        <taxon>Eukaryota</taxon>
        <taxon>Metazoa</taxon>
        <taxon>Chordata</taxon>
        <taxon>Craniata</taxon>
        <taxon>Vertebrata</taxon>
        <taxon>Euteleostomi</taxon>
        <taxon>Lepidosauria</taxon>
        <taxon>Squamata</taxon>
        <taxon>Bifurcata</taxon>
        <taxon>Unidentata</taxon>
        <taxon>Episquamata</taxon>
        <taxon>Toxicofera</taxon>
        <taxon>Iguania</taxon>
        <taxon>Phrynosomatidae</taxon>
        <taxon>Phrynosomatinae</taxon>
        <taxon>Phrynosoma</taxon>
    </lineage>
</organism>
<dbReference type="InterPro" id="IPR003006">
    <property type="entry name" value="Ig/MHC_CS"/>
</dbReference>
<keyword evidence="8" id="KW-1015">Disulfide bond</keyword>
<evidence type="ECO:0000256" key="1">
    <source>
        <dbReference type="ARBA" id="ARBA00004479"/>
    </source>
</evidence>
<reference evidence="12 13" key="1">
    <citation type="journal article" date="2022" name="Gigascience">
        <title>A chromosome-level genome assembly and annotation of the desert horned lizard, Phrynosoma platyrhinos, provides insight into chromosomal rearrangements among reptiles.</title>
        <authorList>
            <person name="Koochekian N."/>
            <person name="Ascanio A."/>
            <person name="Farleigh K."/>
            <person name="Card D.C."/>
            <person name="Schield D.R."/>
            <person name="Castoe T.A."/>
            <person name="Jezkova T."/>
        </authorList>
    </citation>
    <scope>NUCLEOTIDE SEQUENCE [LARGE SCALE GENOMIC DNA]</scope>
    <source>
        <strain evidence="12">NK-2021</strain>
    </source>
</reference>